<dbReference type="STRING" id="39841.SAMN05660836_01905"/>
<dbReference type="SUPFAM" id="SSF54593">
    <property type="entry name" value="Glyoxalase/Bleomycin resistance protein/Dihydroxybiphenyl dioxygenase"/>
    <property type="match status" value="1"/>
</dbReference>
<evidence type="ECO:0000313" key="5">
    <source>
        <dbReference type="EMBL" id="SFM90703.1"/>
    </source>
</evidence>
<feature type="coiled-coil region" evidence="3">
    <location>
        <begin position="77"/>
        <end position="104"/>
    </location>
</feature>
<dbReference type="OrthoDB" id="332982at2"/>
<protein>
    <submittedName>
        <fullName evidence="5">Methylmalonyl-CoA epimerase</fullName>
    </submittedName>
</protein>
<dbReference type="GO" id="GO:0046491">
    <property type="term" value="P:L-methylmalonyl-CoA metabolic process"/>
    <property type="evidence" value="ECO:0007669"/>
    <property type="project" value="TreeGrafter"/>
</dbReference>
<evidence type="ECO:0000259" key="4">
    <source>
        <dbReference type="PROSITE" id="PS51819"/>
    </source>
</evidence>
<dbReference type="PANTHER" id="PTHR43048:SF3">
    <property type="entry name" value="METHYLMALONYL-COA EPIMERASE, MITOCHONDRIAL"/>
    <property type="match status" value="1"/>
</dbReference>
<proteinExistence type="inferred from homology"/>
<dbReference type="GO" id="GO:0046872">
    <property type="term" value="F:metal ion binding"/>
    <property type="evidence" value="ECO:0007669"/>
    <property type="project" value="UniProtKB-KW"/>
</dbReference>
<name>A0A1I4UPQ2_9BACT</name>
<reference evidence="5 6" key="1">
    <citation type="submission" date="2016-10" db="EMBL/GenBank/DDBJ databases">
        <authorList>
            <person name="de Groot N.N."/>
        </authorList>
    </citation>
    <scope>NUCLEOTIDE SEQUENCE [LARGE SCALE GENOMIC DNA]</scope>
    <source>
        <strain evidence="5 6">DSM 9990</strain>
    </source>
</reference>
<dbReference type="EMBL" id="FOUU01000006">
    <property type="protein sequence ID" value="SFM90703.1"/>
    <property type="molecule type" value="Genomic_DNA"/>
</dbReference>
<dbReference type="PANTHER" id="PTHR43048">
    <property type="entry name" value="METHYLMALONYL-COA EPIMERASE"/>
    <property type="match status" value="1"/>
</dbReference>
<dbReference type="CDD" id="cd07249">
    <property type="entry name" value="MMCE"/>
    <property type="match status" value="1"/>
</dbReference>
<evidence type="ECO:0000256" key="3">
    <source>
        <dbReference type="SAM" id="Coils"/>
    </source>
</evidence>
<dbReference type="Proteomes" id="UP000199611">
    <property type="component" value="Unassembled WGS sequence"/>
</dbReference>
<evidence type="ECO:0000256" key="1">
    <source>
        <dbReference type="ARBA" id="ARBA00009308"/>
    </source>
</evidence>
<dbReference type="InterPro" id="IPR017515">
    <property type="entry name" value="MeMalonyl-CoA_epimerase"/>
</dbReference>
<dbReference type="AlphaFoldDB" id="A0A1I4UPQ2"/>
<dbReference type="NCBIfam" id="TIGR03081">
    <property type="entry name" value="metmalonyl_epim"/>
    <property type="match status" value="1"/>
</dbReference>
<evidence type="ECO:0000256" key="2">
    <source>
        <dbReference type="ARBA" id="ARBA00022723"/>
    </source>
</evidence>
<keyword evidence="6" id="KW-1185">Reference proteome</keyword>
<dbReference type="PROSITE" id="PS51819">
    <property type="entry name" value="VOC"/>
    <property type="match status" value="1"/>
</dbReference>
<sequence length="135" mass="15001">MKVLKIDHIGVAVKNIEEVRRLYEDVLGIPFEGMETVAEQKVTTAFFPVGDSEIELLQSTDPDGPVAKFIEKRGEGIQHIAFQVENLEEALEELKQKGVKLIDEKPRIGAGGAKIAFLHPKSTYGVLIELCERSK</sequence>
<keyword evidence="3" id="KW-0175">Coiled coil</keyword>
<dbReference type="RefSeq" id="WP_093395319.1">
    <property type="nucleotide sequence ID" value="NZ_FOUU01000006.1"/>
</dbReference>
<evidence type="ECO:0000313" key="6">
    <source>
        <dbReference type="Proteomes" id="UP000199611"/>
    </source>
</evidence>
<dbReference type="InterPro" id="IPR051785">
    <property type="entry name" value="MMCE/EMCE_epimerase"/>
</dbReference>
<gene>
    <name evidence="5" type="ORF">SAMN05660836_01905</name>
</gene>
<dbReference type="Gene3D" id="3.10.180.10">
    <property type="entry name" value="2,3-Dihydroxybiphenyl 1,2-Dioxygenase, domain 1"/>
    <property type="match status" value="1"/>
</dbReference>
<keyword evidence="2" id="KW-0479">Metal-binding</keyword>
<accession>A0A1I4UPQ2</accession>
<organism evidence="5 6">
    <name type="scientific">Thermodesulforhabdus norvegica</name>
    <dbReference type="NCBI Taxonomy" id="39841"/>
    <lineage>
        <taxon>Bacteria</taxon>
        <taxon>Pseudomonadati</taxon>
        <taxon>Thermodesulfobacteriota</taxon>
        <taxon>Syntrophobacteria</taxon>
        <taxon>Syntrophobacterales</taxon>
        <taxon>Thermodesulforhabdaceae</taxon>
        <taxon>Thermodesulforhabdus</taxon>
    </lineage>
</organism>
<dbReference type="InterPro" id="IPR029068">
    <property type="entry name" value="Glyas_Bleomycin-R_OHBP_Dase"/>
</dbReference>
<dbReference type="InterPro" id="IPR037523">
    <property type="entry name" value="VOC_core"/>
</dbReference>
<dbReference type="Pfam" id="PF13669">
    <property type="entry name" value="Glyoxalase_4"/>
    <property type="match status" value="1"/>
</dbReference>
<dbReference type="GO" id="GO:0004493">
    <property type="term" value="F:methylmalonyl-CoA epimerase activity"/>
    <property type="evidence" value="ECO:0007669"/>
    <property type="project" value="TreeGrafter"/>
</dbReference>
<feature type="domain" description="VOC" evidence="4">
    <location>
        <begin position="5"/>
        <end position="133"/>
    </location>
</feature>
<comment type="similarity">
    <text evidence="1">Belongs to the methylmalonyl-CoA epimerase family.</text>
</comment>